<evidence type="ECO:0000256" key="1">
    <source>
        <dbReference type="ARBA" id="ARBA00001946"/>
    </source>
</evidence>
<feature type="domain" description="DAGKc" evidence="10">
    <location>
        <begin position="56"/>
        <end position="187"/>
    </location>
</feature>
<reference evidence="11 12" key="1">
    <citation type="submission" date="2020-03" db="EMBL/GenBank/DDBJ databases">
        <title>Propioniciclava sp. nov., isolated from Hydrophilus acuminatus.</title>
        <authorList>
            <person name="Hyun D.-W."/>
            <person name="Bae J.-W."/>
        </authorList>
    </citation>
    <scope>NUCLEOTIDE SEQUENCE [LARGE SCALE GENOMIC DNA]</scope>
    <source>
        <strain evidence="11 12">HDW11</strain>
    </source>
</reference>
<dbReference type="InterPro" id="IPR050187">
    <property type="entry name" value="Lipid_Phosphate_FormReg"/>
</dbReference>
<dbReference type="Gene3D" id="3.40.50.10330">
    <property type="entry name" value="Probable inorganic polyphosphate/atp-NAD kinase, domain 1"/>
    <property type="match status" value="1"/>
</dbReference>
<keyword evidence="5 11" id="KW-0418">Kinase</keyword>
<evidence type="ECO:0000256" key="3">
    <source>
        <dbReference type="ARBA" id="ARBA00022679"/>
    </source>
</evidence>
<evidence type="ECO:0000256" key="7">
    <source>
        <dbReference type="ARBA" id="ARBA00023209"/>
    </source>
</evidence>
<evidence type="ECO:0000256" key="2">
    <source>
        <dbReference type="ARBA" id="ARBA00005983"/>
    </source>
</evidence>
<dbReference type="PANTHER" id="PTHR12358">
    <property type="entry name" value="SPHINGOSINE KINASE"/>
    <property type="match status" value="1"/>
</dbReference>
<keyword evidence="7" id="KW-0444">Lipid biosynthesis</keyword>
<keyword evidence="6" id="KW-0067">ATP-binding</keyword>
<dbReference type="InterPro" id="IPR017438">
    <property type="entry name" value="ATP-NAD_kinase_N"/>
</dbReference>
<evidence type="ECO:0000259" key="10">
    <source>
        <dbReference type="PROSITE" id="PS50146"/>
    </source>
</evidence>
<dbReference type="AlphaFoldDB" id="A0A6G7YAW2"/>
<dbReference type="GO" id="GO:0016301">
    <property type="term" value="F:kinase activity"/>
    <property type="evidence" value="ECO:0007669"/>
    <property type="project" value="UniProtKB-KW"/>
</dbReference>
<organism evidence="11 12">
    <name type="scientific">Propioniciclava coleopterorum</name>
    <dbReference type="NCBI Taxonomy" id="2714937"/>
    <lineage>
        <taxon>Bacteria</taxon>
        <taxon>Bacillati</taxon>
        <taxon>Actinomycetota</taxon>
        <taxon>Actinomycetes</taxon>
        <taxon>Propionibacteriales</taxon>
        <taxon>Propionibacteriaceae</taxon>
        <taxon>Propioniciclava</taxon>
    </lineage>
</organism>
<dbReference type="KEGG" id="prv:G7070_06930"/>
<dbReference type="Proteomes" id="UP000501058">
    <property type="component" value="Chromosome"/>
</dbReference>
<comment type="cofactor">
    <cofactor evidence="1">
        <name>Mg(2+)</name>
        <dbReference type="ChEBI" id="CHEBI:18420"/>
    </cofactor>
</comment>
<feature type="region of interest" description="Disordered" evidence="9">
    <location>
        <begin position="1"/>
        <end position="40"/>
    </location>
</feature>
<evidence type="ECO:0000313" key="11">
    <source>
        <dbReference type="EMBL" id="QIK73859.1"/>
    </source>
</evidence>
<dbReference type="GO" id="GO:0008654">
    <property type="term" value="P:phospholipid biosynthetic process"/>
    <property type="evidence" value="ECO:0007669"/>
    <property type="project" value="UniProtKB-KW"/>
</dbReference>
<dbReference type="InterPro" id="IPR045540">
    <property type="entry name" value="YegS/DAGK_C"/>
</dbReference>
<dbReference type="GO" id="GO:0005886">
    <property type="term" value="C:plasma membrane"/>
    <property type="evidence" value="ECO:0007669"/>
    <property type="project" value="TreeGrafter"/>
</dbReference>
<keyword evidence="7" id="KW-0443">Lipid metabolism</keyword>
<dbReference type="Gene3D" id="2.60.200.40">
    <property type="match status" value="1"/>
</dbReference>
<gene>
    <name evidence="11" type="ORF">G7070_06930</name>
</gene>
<proteinExistence type="inferred from homology"/>
<evidence type="ECO:0000256" key="4">
    <source>
        <dbReference type="ARBA" id="ARBA00022741"/>
    </source>
</evidence>
<keyword evidence="12" id="KW-1185">Reference proteome</keyword>
<dbReference type="GO" id="GO:0005524">
    <property type="term" value="F:ATP binding"/>
    <property type="evidence" value="ECO:0007669"/>
    <property type="project" value="UniProtKB-KW"/>
</dbReference>
<dbReference type="Pfam" id="PF00781">
    <property type="entry name" value="DAGK_cat"/>
    <property type="match status" value="1"/>
</dbReference>
<sequence length="357" mass="37586">MSSWCRQSHPDRPRQGRSRPRAPTPGTRTTSLSSGDAGRGYVRCGRLDHPFRGGDPHVPRLTVVVNPTKVDDLDAIRSTLEDACARHGWEPPEIVETTEDDPGEGQARAAAEAGADVVASLGGDGTVRAVAAGLLDTDAALGLLPGGTGNLLARNLDLPITSIEEATEALLTGSERRLDVGKLDDGSGKEEVFLVMAGLGLDGAIMADTNERLKGVVGWLAYVVAAGKHLFDRGFRVAVDADATGGGPAVHQHARTVVVGNCGTLQGGIELLQGAEVDDGLLDVIIVAPRGLRGWGAVLLDIGTRHRAGHRRLQRLQTPELTISASRPVEAQIDGDPIGERDRMALRVLPGALRVRC</sequence>
<dbReference type="PROSITE" id="PS50146">
    <property type="entry name" value="DAGK"/>
    <property type="match status" value="1"/>
</dbReference>
<keyword evidence="7" id="KW-0594">Phospholipid biosynthesis</keyword>
<evidence type="ECO:0000256" key="6">
    <source>
        <dbReference type="ARBA" id="ARBA00022840"/>
    </source>
</evidence>
<protein>
    <submittedName>
        <fullName evidence="11">Diacylglycerol kinase</fullName>
    </submittedName>
</protein>
<keyword evidence="4" id="KW-0547">Nucleotide-binding</keyword>
<dbReference type="PANTHER" id="PTHR12358:SF106">
    <property type="entry name" value="LIPID KINASE YEGS"/>
    <property type="match status" value="1"/>
</dbReference>
<dbReference type="InterPro" id="IPR016064">
    <property type="entry name" value="NAD/diacylglycerol_kinase_sf"/>
</dbReference>
<keyword evidence="8" id="KW-1208">Phospholipid metabolism</keyword>
<dbReference type="SMART" id="SM00046">
    <property type="entry name" value="DAGKc"/>
    <property type="match status" value="1"/>
</dbReference>
<evidence type="ECO:0000256" key="9">
    <source>
        <dbReference type="SAM" id="MobiDB-lite"/>
    </source>
</evidence>
<dbReference type="EMBL" id="CP049865">
    <property type="protein sequence ID" value="QIK73859.1"/>
    <property type="molecule type" value="Genomic_DNA"/>
</dbReference>
<dbReference type="InterPro" id="IPR001206">
    <property type="entry name" value="Diacylglycerol_kinase_cat_dom"/>
</dbReference>
<evidence type="ECO:0000256" key="8">
    <source>
        <dbReference type="ARBA" id="ARBA00023264"/>
    </source>
</evidence>
<name>A0A6G7YAW2_9ACTN</name>
<evidence type="ECO:0000256" key="5">
    <source>
        <dbReference type="ARBA" id="ARBA00022777"/>
    </source>
</evidence>
<comment type="similarity">
    <text evidence="2">Belongs to the diacylglycerol/lipid kinase family.</text>
</comment>
<evidence type="ECO:0000313" key="12">
    <source>
        <dbReference type="Proteomes" id="UP000501058"/>
    </source>
</evidence>
<dbReference type="SUPFAM" id="SSF111331">
    <property type="entry name" value="NAD kinase/diacylglycerol kinase-like"/>
    <property type="match status" value="1"/>
</dbReference>
<accession>A0A6G7YAW2</accession>
<dbReference type="Pfam" id="PF19279">
    <property type="entry name" value="YegS_C"/>
    <property type="match status" value="1"/>
</dbReference>
<keyword evidence="3" id="KW-0808">Transferase</keyword>